<feature type="compositionally biased region" description="Basic and acidic residues" evidence="5">
    <location>
        <begin position="350"/>
        <end position="364"/>
    </location>
</feature>
<comment type="caution">
    <text evidence="7">The sequence shown here is derived from an EMBL/GenBank/DDBJ whole genome shotgun (WGS) entry which is preliminary data.</text>
</comment>
<evidence type="ECO:0000313" key="8">
    <source>
        <dbReference type="Proteomes" id="UP001595632"/>
    </source>
</evidence>
<name>A0ABV7GQR1_9RHOB</name>
<accession>A0ABV7GQR1</accession>
<dbReference type="EMBL" id="JBHRTB010000010">
    <property type="protein sequence ID" value="MFC3143008.1"/>
    <property type="molecule type" value="Genomic_DNA"/>
</dbReference>
<protein>
    <submittedName>
        <fullName evidence="7">Tyrosine-type recombinase/integrase</fullName>
    </submittedName>
</protein>
<evidence type="ECO:0000313" key="7">
    <source>
        <dbReference type="EMBL" id="MFC3143008.1"/>
    </source>
</evidence>
<dbReference type="InterPro" id="IPR011010">
    <property type="entry name" value="DNA_brk_join_enz"/>
</dbReference>
<dbReference type="RefSeq" id="WP_275632987.1">
    <property type="nucleotide sequence ID" value="NZ_JARGYD010000004.1"/>
</dbReference>
<dbReference type="Gene3D" id="1.10.443.10">
    <property type="entry name" value="Intergrase catalytic core"/>
    <property type="match status" value="1"/>
</dbReference>
<keyword evidence="8" id="KW-1185">Reference proteome</keyword>
<comment type="similarity">
    <text evidence="1">Belongs to the 'phage' integrase family.</text>
</comment>
<evidence type="ECO:0000256" key="3">
    <source>
        <dbReference type="ARBA" id="ARBA00023125"/>
    </source>
</evidence>
<evidence type="ECO:0000256" key="4">
    <source>
        <dbReference type="ARBA" id="ARBA00023172"/>
    </source>
</evidence>
<feature type="region of interest" description="Disordered" evidence="5">
    <location>
        <begin position="350"/>
        <end position="373"/>
    </location>
</feature>
<evidence type="ECO:0000259" key="6">
    <source>
        <dbReference type="PROSITE" id="PS51898"/>
    </source>
</evidence>
<dbReference type="InterPro" id="IPR050090">
    <property type="entry name" value="Tyrosine_recombinase_XerCD"/>
</dbReference>
<dbReference type="PROSITE" id="PS51898">
    <property type="entry name" value="TYR_RECOMBINASE"/>
    <property type="match status" value="1"/>
</dbReference>
<sequence length="396" mass="45051">MSYNDAIALAEAWFTDPAIERIASKPTPVGVNRTLKYEKSVEAFTIGDAMEDYVEWKRIAATRSHFETNLSLINFHIIPRLGNVPLDGFTGRRFAEFCREVLETPPKRGNQPVGPRMSLEHLGAEALRKRKKTLNTLIGILRLALRMAWENGDTDSERAWRCLRRIPSADVPRQVFLTRDQCRSLISNCRGDLADLVRGALFSGCRVSELQRMRVQDVGTHVFGIYIRPSKNGRGRYVILPEEGMNFFLSLIAGKPEDEFVFKMENGTVWNGGHKHLFREACNKAELPLELVFHGLRHTYASQLVQAGTPLAIVAKQLGHANTDTVSRTYGHLSYTSIETEIHRRFAPIERDAHQDRSRMDRLKRSLQGSPPPVKETLHWPISNFSMSRVGRYQQV</sequence>
<keyword evidence="2" id="KW-0229">DNA integration</keyword>
<feature type="domain" description="Tyr recombinase" evidence="6">
    <location>
        <begin position="172"/>
        <end position="344"/>
    </location>
</feature>
<dbReference type="Pfam" id="PF00589">
    <property type="entry name" value="Phage_integrase"/>
    <property type="match status" value="1"/>
</dbReference>
<proteinExistence type="inferred from homology"/>
<dbReference type="PANTHER" id="PTHR30349:SF64">
    <property type="entry name" value="PROPHAGE INTEGRASE INTD-RELATED"/>
    <property type="match status" value="1"/>
</dbReference>
<dbReference type="InterPro" id="IPR013762">
    <property type="entry name" value="Integrase-like_cat_sf"/>
</dbReference>
<gene>
    <name evidence="7" type="ORF">ACFOGP_09830</name>
</gene>
<reference evidence="8" key="1">
    <citation type="journal article" date="2019" name="Int. J. Syst. Evol. Microbiol.">
        <title>The Global Catalogue of Microorganisms (GCM) 10K type strain sequencing project: providing services to taxonomists for standard genome sequencing and annotation.</title>
        <authorList>
            <consortium name="The Broad Institute Genomics Platform"/>
            <consortium name="The Broad Institute Genome Sequencing Center for Infectious Disease"/>
            <person name="Wu L."/>
            <person name="Ma J."/>
        </authorList>
    </citation>
    <scope>NUCLEOTIDE SEQUENCE [LARGE SCALE GENOMIC DNA]</scope>
    <source>
        <strain evidence="8">KCTC 52366</strain>
    </source>
</reference>
<dbReference type="Gene3D" id="1.10.150.130">
    <property type="match status" value="1"/>
</dbReference>
<dbReference type="InterPro" id="IPR010998">
    <property type="entry name" value="Integrase_recombinase_N"/>
</dbReference>
<dbReference type="InterPro" id="IPR002104">
    <property type="entry name" value="Integrase_catalytic"/>
</dbReference>
<evidence type="ECO:0000256" key="2">
    <source>
        <dbReference type="ARBA" id="ARBA00022908"/>
    </source>
</evidence>
<keyword evidence="3" id="KW-0238">DNA-binding</keyword>
<keyword evidence="4" id="KW-0233">DNA recombination</keyword>
<evidence type="ECO:0000256" key="1">
    <source>
        <dbReference type="ARBA" id="ARBA00008857"/>
    </source>
</evidence>
<evidence type="ECO:0000256" key="5">
    <source>
        <dbReference type="SAM" id="MobiDB-lite"/>
    </source>
</evidence>
<organism evidence="7 8">
    <name type="scientific">Psychromarinibacter halotolerans</name>
    <dbReference type="NCBI Taxonomy" id="1775175"/>
    <lineage>
        <taxon>Bacteria</taxon>
        <taxon>Pseudomonadati</taxon>
        <taxon>Pseudomonadota</taxon>
        <taxon>Alphaproteobacteria</taxon>
        <taxon>Rhodobacterales</taxon>
        <taxon>Paracoccaceae</taxon>
        <taxon>Psychromarinibacter</taxon>
    </lineage>
</organism>
<dbReference type="PANTHER" id="PTHR30349">
    <property type="entry name" value="PHAGE INTEGRASE-RELATED"/>
    <property type="match status" value="1"/>
</dbReference>
<dbReference type="SUPFAM" id="SSF56349">
    <property type="entry name" value="DNA breaking-rejoining enzymes"/>
    <property type="match status" value="1"/>
</dbReference>
<dbReference type="Proteomes" id="UP001595632">
    <property type="component" value="Unassembled WGS sequence"/>
</dbReference>
<dbReference type="CDD" id="cd00796">
    <property type="entry name" value="INT_Rci_Hp1_C"/>
    <property type="match status" value="1"/>
</dbReference>